<dbReference type="Proteomes" id="UP001596978">
    <property type="component" value="Unassembled WGS sequence"/>
</dbReference>
<accession>A0ABW3CZZ2</accession>
<dbReference type="GO" id="GO:0016787">
    <property type="term" value="F:hydrolase activity"/>
    <property type="evidence" value="ECO:0007669"/>
    <property type="project" value="UniProtKB-KW"/>
</dbReference>
<gene>
    <name evidence="2" type="ORF">ACFQ1M_14380</name>
</gene>
<keyword evidence="3" id="KW-1185">Reference proteome</keyword>
<dbReference type="Pfam" id="PF00561">
    <property type="entry name" value="Abhydrolase_1"/>
    <property type="match status" value="1"/>
</dbReference>
<evidence type="ECO:0000313" key="3">
    <source>
        <dbReference type="Proteomes" id="UP001596978"/>
    </source>
</evidence>
<reference evidence="3" key="1">
    <citation type="journal article" date="2019" name="Int. J. Syst. Evol. Microbiol.">
        <title>The Global Catalogue of Microorganisms (GCM) 10K type strain sequencing project: providing services to taxonomists for standard genome sequencing and annotation.</title>
        <authorList>
            <consortium name="The Broad Institute Genomics Platform"/>
            <consortium name="The Broad Institute Genome Sequencing Center for Infectious Disease"/>
            <person name="Wu L."/>
            <person name="Ma J."/>
        </authorList>
    </citation>
    <scope>NUCLEOTIDE SEQUENCE [LARGE SCALE GENOMIC DNA]</scope>
    <source>
        <strain evidence="3">CCUG 62952</strain>
    </source>
</reference>
<dbReference type="InterPro" id="IPR050266">
    <property type="entry name" value="AB_hydrolase_sf"/>
</dbReference>
<evidence type="ECO:0000259" key="1">
    <source>
        <dbReference type="Pfam" id="PF00561"/>
    </source>
</evidence>
<organism evidence="2 3">
    <name type="scientific">Sungkyunkwania multivorans</name>
    <dbReference type="NCBI Taxonomy" id="1173618"/>
    <lineage>
        <taxon>Bacteria</taxon>
        <taxon>Pseudomonadati</taxon>
        <taxon>Bacteroidota</taxon>
        <taxon>Flavobacteriia</taxon>
        <taxon>Flavobacteriales</taxon>
        <taxon>Flavobacteriaceae</taxon>
        <taxon>Sungkyunkwania</taxon>
    </lineage>
</organism>
<dbReference type="SUPFAM" id="SSF53474">
    <property type="entry name" value="alpha/beta-Hydrolases"/>
    <property type="match status" value="1"/>
</dbReference>
<dbReference type="PANTHER" id="PTHR43798">
    <property type="entry name" value="MONOACYLGLYCEROL LIPASE"/>
    <property type="match status" value="1"/>
</dbReference>
<dbReference type="InterPro" id="IPR000073">
    <property type="entry name" value="AB_hydrolase_1"/>
</dbReference>
<name>A0ABW3CZZ2_9FLAO</name>
<evidence type="ECO:0000313" key="2">
    <source>
        <dbReference type="EMBL" id="MFD0863398.1"/>
    </source>
</evidence>
<comment type="caution">
    <text evidence="2">The sequence shown here is derived from an EMBL/GenBank/DDBJ whole genome shotgun (WGS) entry which is preliminary data.</text>
</comment>
<dbReference type="EMBL" id="JBHTJH010000017">
    <property type="protein sequence ID" value="MFD0863398.1"/>
    <property type="molecule type" value="Genomic_DNA"/>
</dbReference>
<dbReference type="RefSeq" id="WP_386409404.1">
    <property type="nucleotide sequence ID" value="NZ_JBHTJH010000017.1"/>
</dbReference>
<keyword evidence="2" id="KW-0378">Hydrolase</keyword>
<dbReference type="InterPro" id="IPR029058">
    <property type="entry name" value="AB_hydrolase_fold"/>
</dbReference>
<protein>
    <submittedName>
        <fullName evidence="2">Alpha/beta fold hydrolase</fullName>
    </submittedName>
</protein>
<dbReference type="PRINTS" id="PR00111">
    <property type="entry name" value="ABHYDROLASE"/>
</dbReference>
<sequence>MTLFYKSININYTIAGQGDTLVLLHGFLENQSMWDAFIPTLSQNRKVITVDLLGHGKTPCIGYVHTMEMMADAVFAVLRHEGVETFSVVGHSMGGYVALALAKKIPNMIETLCLLNSTPYTDSEERIKIRKRGIEAAKKNYGQVVRISVRNLFAKKSKILFPGEIEIVVNDALKTPLQGYIAAQEGMMKRSDQDLFLRESRFNKKLILAKDDPVLDSDLLQRDFQDSDLELVIIPDGHMSHIEQFFEVLNRLSKI</sequence>
<dbReference type="Gene3D" id="3.40.50.1820">
    <property type="entry name" value="alpha/beta hydrolase"/>
    <property type="match status" value="1"/>
</dbReference>
<proteinExistence type="predicted"/>
<feature type="domain" description="AB hydrolase-1" evidence="1">
    <location>
        <begin position="20"/>
        <end position="160"/>
    </location>
</feature>